<dbReference type="SUPFAM" id="SSF52540">
    <property type="entry name" value="P-loop containing nucleoside triphosphate hydrolases"/>
    <property type="match status" value="1"/>
</dbReference>
<evidence type="ECO:0000256" key="1">
    <source>
        <dbReference type="ARBA" id="ARBA00005771"/>
    </source>
</evidence>
<reference evidence="4 5" key="1">
    <citation type="journal article" date="2019" name="Sci. Rep.">
        <title>Orb-weaving spider Araneus ventricosus genome elucidates the spidroin gene catalogue.</title>
        <authorList>
            <person name="Kono N."/>
            <person name="Nakamura H."/>
            <person name="Ohtoshi R."/>
            <person name="Moran D.A.P."/>
            <person name="Shinohara A."/>
            <person name="Yoshida Y."/>
            <person name="Fujiwara M."/>
            <person name="Mori M."/>
            <person name="Tomita M."/>
            <person name="Arakawa K."/>
        </authorList>
    </citation>
    <scope>NUCLEOTIDE SEQUENCE [LARGE SCALE GENOMIC DNA]</scope>
</reference>
<dbReference type="GO" id="GO:0008146">
    <property type="term" value="F:sulfotransferase activity"/>
    <property type="evidence" value="ECO:0007669"/>
    <property type="project" value="InterPro"/>
</dbReference>
<dbReference type="PANTHER" id="PTHR11783">
    <property type="entry name" value="SULFOTRANSFERASE SULT"/>
    <property type="match status" value="1"/>
</dbReference>
<evidence type="ECO:0000313" key="5">
    <source>
        <dbReference type="Proteomes" id="UP000499080"/>
    </source>
</evidence>
<dbReference type="InterPro" id="IPR000863">
    <property type="entry name" value="Sulfotransferase_dom"/>
</dbReference>
<dbReference type="Gene3D" id="3.40.50.300">
    <property type="entry name" value="P-loop containing nucleotide triphosphate hydrolases"/>
    <property type="match status" value="1"/>
</dbReference>
<sequence length="289" mass="33745">MSRFQVIKGMPFPKVIWFKKENIEGTLEYMPKDDDIIIASYPKTGTTWLQYIVLQITSKGESFPSFNDVLDRVAPFMEMAGPEAIDNLTGLRMYKHHYRYDMVKKNPKAKVLYIYRNPADTFVSFFHFLQNIREEKLNLEELFAGFITGNIEYGSYFEHVLSYLNHKDDDNLLLISYEKLHANPKEGILRIAKFLGVEYYQDLSTDELLLNKIVKNTSFDHMKKNLKLELPHNNPEKSSEESLNTVNFFRKGVVGDGKNLLSTEHVKRIREKVAEVMKGTEVLKDWIKE</sequence>
<keyword evidence="2 4" id="KW-0808">Transferase</keyword>
<comment type="caution">
    <text evidence="4">The sequence shown here is derived from an EMBL/GenBank/DDBJ whole genome shotgun (WGS) entry which is preliminary data.</text>
</comment>
<dbReference type="OrthoDB" id="6409834at2759"/>
<organism evidence="4 5">
    <name type="scientific">Araneus ventricosus</name>
    <name type="common">Orbweaver spider</name>
    <name type="synonym">Epeira ventricosa</name>
    <dbReference type="NCBI Taxonomy" id="182803"/>
    <lineage>
        <taxon>Eukaryota</taxon>
        <taxon>Metazoa</taxon>
        <taxon>Ecdysozoa</taxon>
        <taxon>Arthropoda</taxon>
        <taxon>Chelicerata</taxon>
        <taxon>Arachnida</taxon>
        <taxon>Araneae</taxon>
        <taxon>Araneomorphae</taxon>
        <taxon>Entelegynae</taxon>
        <taxon>Araneoidea</taxon>
        <taxon>Araneidae</taxon>
        <taxon>Araneus</taxon>
    </lineage>
</organism>
<gene>
    <name evidence="4" type="primary">SUH3_2</name>
    <name evidence="4" type="ORF">AVEN_51826_1</name>
</gene>
<dbReference type="Proteomes" id="UP000499080">
    <property type="component" value="Unassembled WGS sequence"/>
</dbReference>
<dbReference type="Pfam" id="PF00685">
    <property type="entry name" value="Sulfotransfer_1"/>
    <property type="match status" value="1"/>
</dbReference>
<proteinExistence type="inferred from homology"/>
<name>A0A4Y2KEQ8_ARAVE</name>
<keyword evidence="5" id="KW-1185">Reference proteome</keyword>
<protein>
    <submittedName>
        <fullName evidence="4">Alcohol sulfotransferase</fullName>
    </submittedName>
</protein>
<comment type="similarity">
    <text evidence="1">Belongs to the sulfotransferase 1 family.</text>
</comment>
<dbReference type="AlphaFoldDB" id="A0A4Y2KEQ8"/>
<feature type="domain" description="Sulfotransferase" evidence="3">
    <location>
        <begin position="33"/>
        <end position="280"/>
    </location>
</feature>
<dbReference type="EMBL" id="BGPR01004555">
    <property type="protein sequence ID" value="GBN00838.1"/>
    <property type="molecule type" value="Genomic_DNA"/>
</dbReference>
<dbReference type="InterPro" id="IPR027417">
    <property type="entry name" value="P-loop_NTPase"/>
</dbReference>
<evidence type="ECO:0000256" key="2">
    <source>
        <dbReference type="ARBA" id="ARBA00022679"/>
    </source>
</evidence>
<accession>A0A4Y2KEQ8</accession>
<evidence type="ECO:0000259" key="3">
    <source>
        <dbReference type="Pfam" id="PF00685"/>
    </source>
</evidence>
<evidence type="ECO:0000313" key="4">
    <source>
        <dbReference type="EMBL" id="GBN00838.1"/>
    </source>
</evidence>